<keyword evidence="2" id="KW-0812">Transmembrane</keyword>
<sequence length="116" mass="11601">MELTAPTAALVIAFPLVMMLVMLLMNSVERWLTSPGRAPLRLVPSGAAGTPPDDGRGDGEAAEATAITLEPAAAAEVPLIAAMGTSDGGSRAAELHPALALVNATRSAGRVSAADA</sequence>
<feature type="region of interest" description="Disordered" evidence="1">
    <location>
        <begin position="37"/>
        <end position="61"/>
    </location>
</feature>
<name>E3IYM6_PSEI1</name>
<keyword evidence="2" id="KW-0472">Membrane</keyword>
<proteinExistence type="predicted"/>
<dbReference type="HOGENOM" id="CLU_2093263_0_0_11"/>
<evidence type="ECO:0000313" key="4">
    <source>
        <dbReference type="Proteomes" id="UP000002484"/>
    </source>
</evidence>
<feature type="transmembrane region" description="Helical" evidence="2">
    <location>
        <begin position="6"/>
        <end position="25"/>
    </location>
</feature>
<dbReference type="EMBL" id="CP002299">
    <property type="protein sequence ID" value="ADP85097.1"/>
    <property type="molecule type" value="Genomic_DNA"/>
</dbReference>
<dbReference type="InParanoid" id="E3IYM6"/>
<gene>
    <name evidence="3" type="ordered locus">FraEuI1c_7132</name>
</gene>
<dbReference type="Proteomes" id="UP000002484">
    <property type="component" value="Chromosome"/>
</dbReference>
<evidence type="ECO:0000313" key="3">
    <source>
        <dbReference type="EMBL" id="ADP85097.1"/>
    </source>
</evidence>
<reference evidence="3 4" key="1">
    <citation type="submission" date="2010-10" db="EMBL/GenBank/DDBJ databases">
        <title>Complete sequence of Frankia sp. EuI1c.</title>
        <authorList>
            <consortium name="US DOE Joint Genome Institute"/>
            <person name="Lucas S."/>
            <person name="Copeland A."/>
            <person name="Lapidus A."/>
            <person name="Cheng J.-F."/>
            <person name="Bruce D."/>
            <person name="Goodwin L."/>
            <person name="Pitluck S."/>
            <person name="Chertkov O."/>
            <person name="Detter J.C."/>
            <person name="Han C."/>
            <person name="Tapia R."/>
            <person name="Land M."/>
            <person name="Hauser L."/>
            <person name="Jeffries C."/>
            <person name="Kyrpides N."/>
            <person name="Ivanova N."/>
            <person name="Mikhailova N."/>
            <person name="Beauchemin N."/>
            <person name="Sen A."/>
            <person name="Sur S.A."/>
            <person name="Gtari M."/>
            <person name="Wall L."/>
            <person name="Tisa L."/>
            <person name="Woyke T."/>
        </authorList>
    </citation>
    <scope>NUCLEOTIDE SEQUENCE [LARGE SCALE GENOMIC DNA]</scope>
    <source>
        <strain evidence="4">DSM 45817 / CECT 9037 / EuI1c</strain>
    </source>
</reference>
<dbReference type="AlphaFoldDB" id="E3IYM6"/>
<accession>E3IYM6</accession>
<protein>
    <submittedName>
        <fullName evidence="3">Uncharacterized protein</fullName>
    </submittedName>
</protein>
<evidence type="ECO:0000256" key="1">
    <source>
        <dbReference type="SAM" id="MobiDB-lite"/>
    </source>
</evidence>
<organism evidence="3 4">
    <name type="scientific">Pseudofrankia inefficax (strain DSM 45817 / CECT 9037 / DDB 130130 / EuI1c)</name>
    <name type="common">Frankia inefficax</name>
    <dbReference type="NCBI Taxonomy" id="298654"/>
    <lineage>
        <taxon>Bacteria</taxon>
        <taxon>Bacillati</taxon>
        <taxon>Actinomycetota</taxon>
        <taxon>Actinomycetes</taxon>
        <taxon>Frankiales</taxon>
        <taxon>Frankiaceae</taxon>
        <taxon>Pseudofrankia</taxon>
    </lineage>
</organism>
<dbReference type="RefSeq" id="WP_013428208.1">
    <property type="nucleotide sequence ID" value="NC_014666.1"/>
</dbReference>
<keyword evidence="2" id="KW-1133">Transmembrane helix</keyword>
<evidence type="ECO:0000256" key="2">
    <source>
        <dbReference type="SAM" id="Phobius"/>
    </source>
</evidence>
<dbReference type="KEGG" id="fri:FraEuI1c_7132"/>
<keyword evidence="4" id="KW-1185">Reference proteome</keyword>